<dbReference type="PANTHER" id="PTHR43441:SF2">
    <property type="entry name" value="FAMILY ACETYLTRANSFERASE, PUTATIVE (AFU_ORTHOLOGUE AFUA_7G00850)-RELATED"/>
    <property type="match status" value="1"/>
</dbReference>
<dbReference type="GO" id="GO:0008999">
    <property type="term" value="F:protein-N-terminal-alanine acetyltransferase activity"/>
    <property type="evidence" value="ECO:0007669"/>
    <property type="project" value="TreeGrafter"/>
</dbReference>
<evidence type="ECO:0000259" key="1">
    <source>
        <dbReference type="PROSITE" id="PS51186"/>
    </source>
</evidence>
<accession>A0A2M8IVI4</accession>
<feature type="domain" description="N-acetyltransferase" evidence="1">
    <location>
        <begin position="20"/>
        <end position="175"/>
    </location>
</feature>
<evidence type="ECO:0000313" key="3">
    <source>
        <dbReference type="Proteomes" id="UP000231553"/>
    </source>
</evidence>
<protein>
    <submittedName>
        <fullName evidence="2">GNAT family N-acetyltransferase</fullName>
    </submittedName>
</protein>
<dbReference type="PROSITE" id="PS51186">
    <property type="entry name" value="GNAT"/>
    <property type="match status" value="1"/>
</dbReference>
<keyword evidence="2" id="KW-0808">Transferase</keyword>
<dbReference type="Gene3D" id="3.40.630.30">
    <property type="match status" value="1"/>
</dbReference>
<dbReference type="FunFam" id="3.40.630.30:FF:000047">
    <property type="entry name" value="Acetyltransferase, GNAT family"/>
    <property type="match status" value="1"/>
</dbReference>
<reference evidence="2 3" key="1">
    <citation type="journal article" date="2018" name="Int. J. Syst. Evol. Microbiol.">
        <title>Pseudooceanicola lipolyticus sp. nov., a marine alphaproteobacterium, reclassification of Oceanicola flagellatus as Pseudooceanicola flagellatus comb. nov. and emended description of the genus Pseudooceanicola.</title>
        <authorList>
            <person name="Huang M.-M."/>
            <person name="Guo L.-L."/>
            <person name="Wu Y.-H."/>
            <person name="Lai Q.-L."/>
            <person name="Shao Z.-Z."/>
            <person name="Wang C.-S."/>
            <person name="Wu M."/>
            <person name="Xu X.-W."/>
        </authorList>
    </citation>
    <scope>NUCLEOTIDE SEQUENCE [LARGE SCALE GENOMIC DNA]</scope>
    <source>
        <strain evidence="2 3">157</strain>
    </source>
</reference>
<dbReference type="SUPFAM" id="SSF55729">
    <property type="entry name" value="Acyl-CoA N-acyltransferases (Nat)"/>
    <property type="match status" value="1"/>
</dbReference>
<dbReference type="RefSeq" id="WP_100164477.1">
    <property type="nucleotide sequence ID" value="NZ_PGTB01000167.1"/>
</dbReference>
<dbReference type="Pfam" id="PF13302">
    <property type="entry name" value="Acetyltransf_3"/>
    <property type="match status" value="1"/>
</dbReference>
<name>A0A2M8IVI4_9RHOB</name>
<dbReference type="InterPro" id="IPR051908">
    <property type="entry name" value="Ribosomal_N-acetyltransferase"/>
</dbReference>
<dbReference type="InterPro" id="IPR000182">
    <property type="entry name" value="GNAT_dom"/>
</dbReference>
<dbReference type="Proteomes" id="UP000231553">
    <property type="component" value="Unassembled WGS sequence"/>
</dbReference>
<dbReference type="InterPro" id="IPR016181">
    <property type="entry name" value="Acyl_CoA_acyltransferase"/>
</dbReference>
<gene>
    <name evidence="2" type="ORF">CVM52_21705</name>
</gene>
<dbReference type="EMBL" id="PGTB01000167">
    <property type="protein sequence ID" value="PJE34544.1"/>
    <property type="molecule type" value="Genomic_DNA"/>
</dbReference>
<comment type="caution">
    <text evidence="2">The sequence shown here is derived from an EMBL/GenBank/DDBJ whole genome shotgun (WGS) entry which is preliminary data.</text>
</comment>
<dbReference type="AlphaFoldDB" id="A0A2M8IVI4"/>
<proteinExistence type="predicted"/>
<keyword evidence="3" id="KW-1185">Reference proteome</keyword>
<organism evidence="2 3">
    <name type="scientific">Pseudooceanicola lipolyticus</name>
    <dbReference type="NCBI Taxonomy" id="2029104"/>
    <lineage>
        <taxon>Bacteria</taxon>
        <taxon>Pseudomonadati</taxon>
        <taxon>Pseudomonadota</taxon>
        <taxon>Alphaproteobacteria</taxon>
        <taxon>Rhodobacterales</taxon>
        <taxon>Paracoccaceae</taxon>
        <taxon>Pseudooceanicola</taxon>
    </lineage>
</organism>
<sequence length="231" mass="25483">MPGWTPPPVPGRAPISGRYARLEPLVPETHAAPLFRAFAGADWLWDYMPVGPFADLDAYRAWMHGAAGQGDPLFFAIRNLETDTVAGVAAYLRITPAAGTIEVGHITLSPALQRTRAATEAMVLMMGWAFDAGYRRYEWKCDALNRPSRAAAQRLGFSYEGVFRQALVYKGRNRDTAWFAAIDKEWPALRAAYDRWLAPDNFDAQGQQRQSLSALTAPIRAASDPLLAVTS</sequence>
<evidence type="ECO:0000313" key="2">
    <source>
        <dbReference type="EMBL" id="PJE34544.1"/>
    </source>
</evidence>
<dbReference type="OrthoDB" id="5295305at2"/>
<dbReference type="PANTHER" id="PTHR43441">
    <property type="entry name" value="RIBOSOMAL-PROTEIN-SERINE ACETYLTRANSFERASE"/>
    <property type="match status" value="1"/>
</dbReference>
<dbReference type="GO" id="GO:1990189">
    <property type="term" value="F:protein N-terminal-serine acetyltransferase activity"/>
    <property type="evidence" value="ECO:0007669"/>
    <property type="project" value="TreeGrafter"/>
</dbReference>